<dbReference type="Pfam" id="PF13519">
    <property type="entry name" value="VWA_2"/>
    <property type="match status" value="1"/>
</dbReference>
<keyword evidence="6" id="KW-1185">Reference proteome</keyword>
<dbReference type="GO" id="GO:0005509">
    <property type="term" value="F:calcium ion binding"/>
    <property type="evidence" value="ECO:0007669"/>
    <property type="project" value="InterPro"/>
</dbReference>
<dbReference type="CDD" id="cd00198">
    <property type="entry name" value="vWFA"/>
    <property type="match status" value="1"/>
</dbReference>
<evidence type="ECO:0000259" key="3">
    <source>
        <dbReference type="PROSITE" id="PS50234"/>
    </source>
</evidence>
<feature type="compositionally biased region" description="Basic and acidic residues" evidence="1">
    <location>
        <begin position="519"/>
        <end position="528"/>
    </location>
</feature>
<dbReference type="Proteomes" id="UP000001351">
    <property type="component" value="Chromosome"/>
</dbReference>
<sequence>MHPHPRMLMAAGLLASLLASCTDTLVEPLVQEQSLLDDRLTLAGRVCTAPSNPSGFPVKVVLVIDQSGSMCVSDPPGSQGVDGFCEQVDDILLPPGVLEPARVRALKRLVNQFRQQPNVQISIVPFETNVKNVWPPATTGNRFARPDASLDTYIRGLQNQLGKGTDYQGAVGYAYSLIASDINAVSASNPEVLPRTRYVVVFLTDGTPYPRCSANDNLSAYATPDSPDLTWADSSSAGDFCNLLDPDSPDSIEEFQPGTDRNQNYQLFSYVRRLMELKDQYNVGDIRMHTVLLFNQQAVRLCGPICQDIYGTYPGVTPAEYPQAAKKVAAWLLARLAEIGNGVYQEFNDTGEINNMGLGALDYSSFASRNVLKTLMVRSLSAIPGESGRELDTDGDGVGDLLDNTFTLQTNAYVPDSDGDCLDDGFETRRQDQGFKPGNDLDARGCDPNSPLTRGCACRDTDGDGLSQFAEAYLRTRDGIVDSDGDGVPDGIESRYGLDPLTANVSGLDTDGDGIPDSDELRAESDPTRRDRAFYERYGYQYGVKIAERRANGSTCYDFTVSNLQLVTPPNRSGVQQGYNLFKVWFAEAPESGVATDYGVWRTACAWAQYAPPGLRVPLGASLALEDGNFRRPQDLDEMSEYMQRCVGDAPGAAP</sequence>
<dbReference type="AlphaFoldDB" id="Q097F2"/>
<gene>
    <name evidence="4" type="primary">mtsD</name>
    <name evidence="4" type="ordered locus">STAUR_2051</name>
    <name evidence="5" type="ORF">STIAU_2309</name>
</gene>
<dbReference type="STRING" id="378806.STAUR_2051"/>
<accession>Q097F2</accession>
<dbReference type="EMBL" id="CP002271">
    <property type="protein sequence ID" value="ADO69855.1"/>
    <property type="molecule type" value="Genomic_DNA"/>
</dbReference>
<dbReference type="Gene3D" id="4.10.1080.10">
    <property type="entry name" value="TSP type-3 repeat"/>
    <property type="match status" value="1"/>
</dbReference>
<organism evidence="5 7">
    <name type="scientific">Stigmatella aurantiaca (strain DW4/3-1)</name>
    <dbReference type="NCBI Taxonomy" id="378806"/>
    <lineage>
        <taxon>Bacteria</taxon>
        <taxon>Pseudomonadati</taxon>
        <taxon>Myxococcota</taxon>
        <taxon>Myxococcia</taxon>
        <taxon>Myxococcales</taxon>
        <taxon>Cystobacterineae</taxon>
        <taxon>Archangiaceae</taxon>
        <taxon>Stigmatella</taxon>
    </lineage>
</organism>
<dbReference type="Proteomes" id="UP000032702">
    <property type="component" value="Unassembled WGS sequence"/>
</dbReference>
<protein>
    <submittedName>
        <fullName evidence="4">MtsD protein involved in cell-cell cohesion</fullName>
    </submittedName>
    <submittedName>
        <fullName evidence="5">Thrombospondin type 3 repeat family</fullName>
    </submittedName>
</protein>
<dbReference type="EMBL" id="AAMD01000025">
    <property type="protein sequence ID" value="EAU67876.1"/>
    <property type="molecule type" value="Genomic_DNA"/>
</dbReference>
<evidence type="ECO:0000256" key="1">
    <source>
        <dbReference type="SAM" id="MobiDB-lite"/>
    </source>
</evidence>
<reference evidence="5 7" key="1">
    <citation type="submission" date="2006-04" db="EMBL/GenBank/DDBJ databases">
        <authorList>
            <person name="Nierman W.C."/>
        </authorList>
    </citation>
    <scope>NUCLEOTIDE SEQUENCE [LARGE SCALE GENOMIC DNA]</scope>
    <source>
        <strain evidence="5 7">DW4/3-1</strain>
    </source>
</reference>
<evidence type="ECO:0000313" key="7">
    <source>
        <dbReference type="Proteomes" id="UP000032702"/>
    </source>
</evidence>
<proteinExistence type="predicted"/>
<dbReference type="HOGENOM" id="CLU_418500_0_0_7"/>
<reference evidence="4 6" key="2">
    <citation type="journal article" date="2011" name="Mol. Biol. Evol.">
        <title>Comparative genomic analysis of fruiting body formation in Myxococcales.</title>
        <authorList>
            <person name="Huntley S."/>
            <person name="Hamann N."/>
            <person name="Wegener-Feldbrugge S."/>
            <person name="Treuner-Lange A."/>
            <person name="Kube M."/>
            <person name="Reinhardt R."/>
            <person name="Klages S."/>
            <person name="Muller R."/>
            <person name="Ronning C.M."/>
            <person name="Nierman W.C."/>
            <person name="Sogaard-Andersen L."/>
        </authorList>
    </citation>
    <scope>NUCLEOTIDE SEQUENCE [LARGE SCALE GENOMIC DNA]</scope>
    <source>
        <strain evidence="4 6">DW4/3-1</strain>
    </source>
</reference>
<name>Q097F2_STIAD</name>
<dbReference type="PROSITE" id="PS51257">
    <property type="entry name" value="PROKAR_LIPOPROTEIN"/>
    <property type="match status" value="1"/>
</dbReference>
<dbReference type="InterPro" id="IPR028974">
    <property type="entry name" value="TSP_type-3_rpt"/>
</dbReference>
<feature type="region of interest" description="Disordered" evidence="1">
    <location>
        <begin position="506"/>
        <end position="528"/>
    </location>
</feature>
<dbReference type="Gene3D" id="3.40.50.410">
    <property type="entry name" value="von Willebrand factor, type A domain"/>
    <property type="match status" value="1"/>
</dbReference>
<evidence type="ECO:0000313" key="4">
    <source>
        <dbReference type="EMBL" id="ADO69855.1"/>
    </source>
</evidence>
<dbReference type="SUPFAM" id="SSF53300">
    <property type="entry name" value="vWA-like"/>
    <property type="match status" value="1"/>
</dbReference>
<dbReference type="PATRIC" id="fig|378806.16.peg.7196"/>
<evidence type="ECO:0000313" key="6">
    <source>
        <dbReference type="Proteomes" id="UP000001351"/>
    </source>
</evidence>
<dbReference type="PROSITE" id="PS50234">
    <property type="entry name" value="VWFA"/>
    <property type="match status" value="1"/>
</dbReference>
<dbReference type="NCBIfam" id="NF047639">
    <property type="entry name" value="throspo3_MtsD"/>
    <property type="match status" value="1"/>
</dbReference>
<feature type="domain" description="VWFA" evidence="3">
    <location>
        <begin position="59"/>
        <end position="206"/>
    </location>
</feature>
<dbReference type="RefSeq" id="WP_002612556.1">
    <property type="nucleotide sequence ID" value="NC_014623.1"/>
</dbReference>
<keyword evidence="2" id="KW-0732">Signal</keyword>
<feature type="region of interest" description="Disordered" evidence="1">
    <location>
        <begin position="427"/>
        <end position="446"/>
    </location>
</feature>
<dbReference type="InterPro" id="IPR002035">
    <property type="entry name" value="VWF_A"/>
</dbReference>
<dbReference type="OrthoDB" id="4288574at2"/>
<evidence type="ECO:0000313" key="5">
    <source>
        <dbReference type="EMBL" id="EAU67876.1"/>
    </source>
</evidence>
<dbReference type="InterPro" id="IPR036465">
    <property type="entry name" value="vWFA_dom_sf"/>
</dbReference>
<feature type="signal peptide" evidence="2">
    <location>
        <begin position="1"/>
        <end position="21"/>
    </location>
</feature>
<dbReference type="eggNOG" id="COG2304">
    <property type="taxonomic scope" value="Bacteria"/>
</dbReference>
<feature type="compositionally biased region" description="Basic and acidic residues" evidence="1">
    <location>
        <begin position="427"/>
        <end position="445"/>
    </location>
</feature>
<feature type="chain" id="PRO_5010840340" evidence="2">
    <location>
        <begin position="22"/>
        <end position="655"/>
    </location>
</feature>
<dbReference type="KEGG" id="sur:STAUR_2051"/>
<evidence type="ECO:0000256" key="2">
    <source>
        <dbReference type="SAM" id="SignalP"/>
    </source>
</evidence>